<comment type="caution">
    <text evidence="2">The sequence shown here is derived from an EMBL/GenBank/DDBJ whole genome shotgun (WGS) entry which is preliminary data.</text>
</comment>
<evidence type="ECO:0000259" key="1">
    <source>
        <dbReference type="Pfam" id="PF08241"/>
    </source>
</evidence>
<dbReference type="PANTHER" id="PTHR42912">
    <property type="entry name" value="METHYLTRANSFERASE"/>
    <property type="match status" value="1"/>
</dbReference>
<sequence>MTMHIKQELKKIYNEHAHERNASSKQEWKIQSRSRFLEQLKANHTRTLLEIGAGTGQDSLYFMEHGLDVTAIDLSEEHVSYCNQRGIRALVMDLYQLDFPDNSFNSIYSLNCLLHVPKVDLNAVLIELKRVLAPDGLFYLGLYGGYEFEGINERDNFIEKRFFSFHRFEAYQNLLLEQFEVIEGERIVIEKDFEYHSFLLRKKTE</sequence>
<dbReference type="InterPro" id="IPR013216">
    <property type="entry name" value="Methyltransf_11"/>
</dbReference>
<evidence type="ECO:0000313" key="3">
    <source>
        <dbReference type="Proteomes" id="UP001199916"/>
    </source>
</evidence>
<dbReference type="InterPro" id="IPR050508">
    <property type="entry name" value="Methyltransf_Superfamily"/>
</dbReference>
<keyword evidence="3" id="KW-1185">Reference proteome</keyword>
<dbReference type="CDD" id="cd02440">
    <property type="entry name" value="AdoMet_MTases"/>
    <property type="match status" value="1"/>
</dbReference>
<organism evidence="2 3">
    <name type="scientific">Paenibacillus profundus</name>
    <dbReference type="NCBI Taxonomy" id="1173085"/>
    <lineage>
        <taxon>Bacteria</taxon>
        <taxon>Bacillati</taxon>
        <taxon>Bacillota</taxon>
        <taxon>Bacilli</taxon>
        <taxon>Bacillales</taxon>
        <taxon>Paenibacillaceae</taxon>
        <taxon>Paenibacillus</taxon>
    </lineage>
</organism>
<gene>
    <name evidence="2" type="ORF">LQV63_17520</name>
</gene>
<dbReference type="GO" id="GO:0032259">
    <property type="term" value="P:methylation"/>
    <property type="evidence" value="ECO:0007669"/>
    <property type="project" value="UniProtKB-KW"/>
</dbReference>
<keyword evidence="2" id="KW-0489">Methyltransferase</keyword>
<dbReference type="InterPro" id="IPR029063">
    <property type="entry name" value="SAM-dependent_MTases_sf"/>
</dbReference>
<keyword evidence="2" id="KW-0808">Transferase</keyword>
<dbReference type="Gene3D" id="3.40.50.150">
    <property type="entry name" value="Vaccinia Virus protein VP39"/>
    <property type="match status" value="1"/>
</dbReference>
<proteinExistence type="predicted"/>
<accession>A0ABS8YGJ0</accession>
<dbReference type="Proteomes" id="UP001199916">
    <property type="component" value="Unassembled WGS sequence"/>
</dbReference>
<reference evidence="2 3" key="1">
    <citation type="submission" date="2021-11" db="EMBL/GenBank/DDBJ databases">
        <title>Draft genome sequence of Paenibacillus profundus YoMME, a new Gram-positive bacteria with exoelectrogenic properties.</title>
        <authorList>
            <person name="Hubenova Y."/>
            <person name="Hubenova E."/>
            <person name="Manasiev Y."/>
            <person name="Peykov S."/>
            <person name="Mitov M."/>
        </authorList>
    </citation>
    <scope>NUCLEOTIDE SEQUENCE [LARGE SCALE GENOMIC DNA]</scope>
    <source>
        <strain evidence="2 3">YoMME</strain>
    </source>
</reference>
<dbReference type="GO" id="GO:0008168">
    <property type="term" value="F:methyltransferase activity"/>
    <property type="evidence" value="ECO:0007669"/>
    <property type="project" value="UniProtKB-KW"/>
</dbReference>
<dbReference type="RefSeq" id="WP_233697666.1">
    <property type="nucleotide sequence ID" value="NZ_JAJNBZ010000015.1"/>
</dbReference>
<feature type="domain" description="Methyltransferase type 11" evidence="1">
    <location>
        <begin position="49"/>
        <end position="140"/>
    </location>
</feature>
<protein>
    <submittedName>
        <fullName evidence="2">Class I SAM-dependent methyltransferase</fullName>
    </submittedName>
</protein>
<name>A0ABS8YGJ0_9BACL</name>
<evidence type="ECO:0000313" key="2">
    <source>
        <dbReference type="EMBL" id="MCE5171103.1"/>
    </source>
</evidence>
<dbReference type="PANTHER" id="PTHR42912:SF93">
    <property type="entry name" value="N6-ADENOSINE-METHYLTRANSFERASE TMT1A"/>
    <property type="match status" value="1"/>
</dbReference>
<dbReference type="SUPFAM" id="SSF53335">
    <property type="entry name" value="S-adenosyl-L-methionine-dependent methyltransferases"/>
    <property type="match status" value="1"/>
</dbReference>
<dbReference type="EMBL" id="JAJNBZ010000015">
    <property type="protein sequence ID" value="MCE5171103.1"/>
    <property type="molecule type" value="Genomic_DNA"/>
</dbReference>
<dbReference type="Pfam" id="PF08241">
    <property type="entry name" value="Methyltransf_11"/>
    <property type="match status" value="1"/>
</dbReference>